<dbReference type="Pfam" id="PF01177">
    <property type="entry name" value="Asp_Glu_race"/>
    <property type="match status" value="1"/>
</dbReference>
<protein>
    <submittedName>
        <fullName evidence="3">Aspartate/glutamate racemase family protein</fullName>
    </submittedName>
</protein>
<dbReference type="GO" id="GO:0047661">
    <property type="term" value="F:amino-acid racemase activity"/>
    <property type="evidence" value="ECO:0007669"/>
    <property type="project" value="InterPro"/>
</dbReference>
<keyword evidence="4" id="KW-1185">Reference proteome</keyword>
<dbReference type="Proteomes" id="UP000316092">
    <property type="component" value="Unassembled WGS sequence"/>
</dbReference>
<dbReference type="EMBL" id="VKDB01000010">
    <property type="protein sequence ID" value="TSA84630.1"/>
    <property type="molecule type" value="Genomic_DNA"/>
</dbReference>
<sequence length="230" mass="25154">MKLLGIIGGMSWTSTAEYYRLLNSEVARQRGGLHSARLLIHSVDFAQIAALQTSGQWHEAGELLAEVARGLERAGADGVLLATNTMHKVAPQIEAAISLPFFHIADSVGRRLQEAGVKRAGLLGTAFTMEQDFYKDRLHRQYGLEVLVPDEAGRADVHRIIFDELCQNVITDESRQIYRRQMAELVGRGAQAIILGCTEITLLVGAGDVSVPVFDTSAIHVEDAARFMLG</sequence>
<evidence type="ECO:0000313" key="4">
    <source>
        <dbReference type="Proteomes" id="UP000316092"/>
    </source>
</evidence>
<evidence type="ECO:0000256" key="2">
    <source>
        <dbReference type="ARBA" id="ARBA00023235"/>
    </source>
</evidence>
<dbReference type="InterPro" id="IPR015942">
    <property type="entry name" value="Asp/Glu/hydantoin_racemase"/>
</dbReference>
<comment type="caution">
    <text evidence="3">The sequence shown here is derived from an EMBL/GenBank/DDBJ whole genome shotgun (WGS) entry which is preliminary data.</text>
</comment>
<reference evidence="3 4" key="1">
    <citation type="submission" date="2019-07" db="EMBL/GenBank/DDBJ databases">
        <title>Deinococcus detaillus sp. nov., isolated from humus soil in Antarctica.</title>
        <authorList>
            <person name="Zhang K."/>
        </authorList>
    </citation>
    <scope>NUCLEOTIDE SEQUENCE [LARGE SCALE GENOMIC DNA]</scope>
    <source>
        <strain evidence="3 4">H1</strain>
    </source>
</reference>
<dbReference type="AlphaFoldDB" id="A0A553UWP9"/>
<comment type="similarity">
    <text evidence="1">Belongs to the aspartate/glutamate racemases family.</text>
</comment>
<evidence type="ECO:0000256" key="1">
    <source>
        <dbReference type="ARBA" id="ARBA00007847"/>
    </source>
</evidence>
<dbReference type="InterPro" id="IPR001920">
    <property type="entry name" value="Asp/Glu_race"/>
</dbReference>
<gene>
    <name evidence="3" type="ORF">FNU79_10370</name>
</gene>
<dbReference type="NCBIfam" id="TIGR00035">
    <property type="entry name" value="asp_race"/>
    <property type="match status" value="1"/>
</dbReference>
<dbReference type="RefSeq" id="WP_143720780.1">
    <property type="nucleotide sequence ID" value="NZ_VKDB01000010.1"/>
</dbReference>
<keyword evidence="2" id="KW-0413">Isomerase</keyword>
<accession>A0A553UWP9</accession>
<dbReference type="InterPro" id="IPR004380">
    <property type="entry name" value="Asp_race"/>
</dbReference>
<dbReference type="SUPFAM" id="SSF53681">
    <property type="entry name" value="Aspartate/glutamate racemase"/>
    <property type="match status" value="2"/>
</dbReference>
<name>A0A553UWP9_9DEIO</name>
<dbReference type="PANTHER" id="PTHR21198:SF7">
    <property type="entry name" value="ASPARTATE-GLUTAMATE RACEMASE FAMILY"/>
    <property type="match status" value="1"/>
</dbReference>
<proteinExistence type="inferred from homology"/>
<organism evidence="3 4">
    <name type="scientific">Deinococcus detaillensis</name>
    <dbReference type="NCBI Taxonomy" id="2592048"/>
    <lineage>
        <taxon>Bacteria</taxon>
        <taxon>Thermotogati</taxon>
        <taxon>Deinococcota</taxon>
        <taxon>Deinococci</taxon>
        <taxon>Deinococcales</taxon>
        <taxon>Deinococcaceae</taxon>
        <taxon>Deinococcus</taxon>
    </lineage>
</organism>
<dbReference type="Gene3D" id="3.40.50.1860">
    <property type="match status" value="2"/>
</dbReference>
<dbReference type="PANTHER" id="PTHR21198">
    <property type="entry name" value="GLUTAMATE RACEMASE"/>
    <property type="match status" value="1"/>
</dbReference>
<evidence type="ECO:0000313" key="3">
    <source>
        <dbReference type="EMBL" id="TSA84630.1"/>
    </source>
</evidence>
<dbReference type="OrthoDB" id="9803739at2"/>